<dbReference type="GO" id="GO:0022857">
    <property type="term" value="F:transmembrane transporter activity"/>
    <property type="evidence" value="ECO:0007669"/>
    <property type="project" value="InterPro"/>
</dbReference>
<feature type="transmembrane region" description="Helical" evidence="5">
    <location>
        <begin position="6"/>
        <end position="28"/>
    </location>
</feature>
<comment type="caution">
    <text evidence="6">The sequence shown here is derived from an EMBL/GenBank/DDBJ whole genome shotgun (WGS) entry which is preliminary data.</text>
</comment>
<dbReference type="InterPro" id="IPR005828">
    <property type="entry name" value="MFS_sugar_transport-like"/>
</dbReference>
<name>A0AAW1V900_9CUCU</name>
<dbReference type="InterPro" id="IPR050549">
    <property type="entry name" value="MFS_Trehalose_Transporter"/>
</dbReference>
<protein>
    <submittedName>
        <fullName evidence="6">Uncharacterized protein</fullName>
    </submittedName>
</protein>
<dbReference type="Proteomes" id="UP001431783">
    <property type="component" value="Unassembled WGS sequence"/>
</dbReference>
<dbReference type="AlphaFoldDB" id="A0AAW1V900"/>
<feature type="transmembrane region" description="Helical" evidence="5">
    <location>
        <begin position="124"/>
        <end position="149"/>
    </location>
</feature>
<dbReference type="GO" id="GO:0016020">
    <property type="term" value="C:membrane"/>
    <property type="evidence" value="ECO:0007669"/>
    <property type="project" value="UniProtKB-SubCell"/>
</dbReference>
<dbReference type="PANTHER" id="PTHR48021:SF46">
    <property type="entry name" value="MAJOR FACILITATOR SUPERFAMILY (MFS) PROFILE DOMAIN-CONTAINING PROTEIN"/>
    <property type="match status" value="1"/>
</dbReference>
<evidence type="ECO:0000256" key="3">
    <source>
        <dbReference type="ARBA" id="ARBA00022989"/>
    </source>
</evidence>
<dbReference type="SUPFAM" id="SSF103473">
    <property type="entry name" value="MFS general substrate transporter"/>
    <property type="match status" value="1"/>
</dbReference>
<dbReference type="Gene3D" id="1.20.1250.20">
    <property type="entry name" value="MFS general substrate transporter like domains"/>
    <property type="match status" value="1"/>
</dbReference>
<dbReference type="EMBL" id="JARQZJ010000121">
    <property type="protein sequence ID" value="KAK9888768.1"/>
    <property type="molecule type" value="Genomic_DNA"/>
</dbReference>
<keyword evidence="7" id="KW-1185">Reference proteome</keyword>
<evidence type="ECO:0000256" key="5">
    <source>
        <dbReference type="SAM" id="Phobius"/>
    </source>
</evidence>
<feature type="transmembrane region" description="Helical" evidence="5">
    <location>
        <begin position="92"/>
        <end position="118"/>
    </location>
</feature>
<evidence type="ECO:0000256" key="2">
    <source>
        <dbReference type="ARBA" id="ARBA00022692"/>
    </source>
</evidence>
<keyword evidence="2 5" id="KW-0812">Transmembrane</keyword>
<sequence length="177" mass="20113">MELYMSVSESALACISFPLTCFIGMIFMPESPYYLLMRNRTTEARISLEKLRGTDDVDQELQRMSTAVKVQKEESKGKFKDVFMVPSNRKALLIMMLLRAAQQLSGITALIFYISLIFEQSGAYFSVGVSTIIFFAAQLVMSILGSAAVDWTGRRILLYGRLLVQQFHCWSKEFICN</sequence>
<evidence type="ECO:0000256" key="1">
    <source>
        <dbReference type="ARBA" id="ARBA00004370"/>
    </source>
</evidence>
<evidence type="ECO:0000256" key="4">
    <source>
        <dbReference type="ARBA" id="ARBA00023136"/>
    </source>
</evidence>
<dbReference type="Pfam" id="PF00083">
    <property type="entry name" value="Sugar_tr"/>
    <property type="match status" value="1"/>
</dbReference>
<evidence type="ECO:0000313" key="7">
    <source>
        <dbReference type="Proteomes" id="UP001431783"/>
    </source>
</evidence>
<evidence type="ECO:0000313" key="6">
    <source>
        <dbReference type="EMBL" id="KAK9888768.1"/>
    </source>
</evidence>
<gene>
    <name evidence="6" type="ORF">WA026_000995</name>
</gene>
<comment type="subcellular location">
    <subcellularLocation>
        <location evidence="1">Membrane</location>
    </subcellularLocation>
</comment>
<accession>A0AAW1V900</accession>
<keyword evidence="4 5" id="KW-0472">Membrane</keyword>
<dbReference type="InterPro" id="IPR036259">
    <property type="entry name" value="MFS_trans_sf"/>
</dbReference>
<reference evidence="6 7" key="1">
    <citation type="submission" date="2023-03" db="EMBL/GenBank/DDBJ databases">
        <title>Genome insight into feeding habits of ladybird beetles.</title>
        <authorList>
            <person name="Li H.-S."/>
            <person name="Huang Y.-H."/>
            <person name="Pang H."/>
        </authorList>
    </citation>
    <scope>NUCLEOTIDE SEQUENCE [LARGE SCALE GENOMIC DNA]</scope>
    <source>
        <strain evidence="6">SYSU_2023b</strain>
        <tissue evidence="6">Whole body</tissue>
    </source>
</reference>
<keyword evidence="3 5" id="KW-1133">Transmembrane helix</keyword>
<proteinExistence type="predicted"/>
<organism evidence="6 7">
    <name type="scientific">Henosepilachna vigintioctopunctata</name>
    <dbReference type="NCBI Taxonomy" id="420089"/>
    <lineage>
        <taxon>Eukaryota</taxon>
        <taxon>Metazoa</taxon>
        <taxon>Ecdysozoa</taxon>
        <taxon>Arthropoda</taxon>
        <taxon>Hexapoda</taxon>
        <taxon>Insecta</taxon>
        <taxon>Pterygota</taxon>
        <taxon>Neoptera</taxon>
        <taxon>Endopterygota</taxon>
        <taxon>Coleoptera</taxon>
        <taxon>Polyphaga</taxon>
        <taxon>Cucujiformia</taxon>
        <taxon>Coccinelloidea</taxon>
        <taxon>Coccinellidae</taxon>
        <taxon>Epilachninae</taxon>
        <taxon>Epilachnini</taxon>
        <taxon>Henosepilachna</taxon>
    </lineage>
</organism>
<dbReference type="PANTHER" id="PTHR48021">
    <property type="match status" value="1"/>
</dbReference>